<dbReference type="Proteomes" id="UP000326924">
    <property type="component" value="Unassembled WGS sequence"/>
</dbReference>
<dbReference type="InParanoid" id="A0A5J5ETN9"/>
<comment type="caution">
    <text evidence="1">The sequence shown here is derived from an EMBL/GenBank/DDBJ whole genome shotgun (WGS) entry which is preliminary data.</text>
</comment>
<sequence>MTSDAARSRLFALPGELHLDIARHMGEDLVSMALVVAGATSRKLLPYYIPQMPDTKRRLLTMVLTTGLPPARLGCILDVLTFGKESEYVQVLGSTRMPGDCEEHVLPPPALGWESIVPLGIGPNHPGDGVGVLNAAAALGKVAVLKLLLDRVISCRNATELVRGLLTTYPTPIHHACLYAQPHAVRWLINWYAHHAPAAWGAIFVPPLGPLGAPTPFCLAVLGFLFPGRTEVDVLRVLNILERYPVHDIVLWSGAHWLARLIRAKVVLPHSILRVVLRFMPWYPDKKDQINSVIAALVQQESPHVFRNVQMLVEAGGQLPEACWATLICTGNHQLFAWMAQNVLGSVPEVYQLWRYLLSQILNFFHSMQPRWEDYLSLMEVLVLVSKRFSPQGFGEGQLLCQAILTSEGMPAKPTILGKSLTPPEYVRPVVDAMVRAGANQDSMWVDHDVKNTSGDTYRMAYYRNWTARELLAEIKRTGRL</sequence>
<organism evidence="1 2">
    <name type="scientific">Sphaerosporella brunnea</name>
    <dbReference type="NCBI Taxonomy" id="1250544"/>
    <lineage>
        <taxon>Eukaryota</taxon>
        <taxon>Fungi</taxon>
        <taxon>Dikarya</taxon>
        <taxon>Ascomycota</taxon>
        <taxon>Pezizomycotina</taxon>
        <taxon>Pezizomycetes</taxon>
        <taxon>Pezizales</taxon>
        <taxon>Pyronemataceae</taxon>
        <taxon>Sphaerosporella</taxon>
    </lineage>
</organism>
<proteinExistence type="predicted"/>
<name>A0A5J5ETN9_9PEZI</name>
<evidence type="ECO:0000313" key="2">
    <source>
        <dbReference type="Proteomes" id="UP000326924"/>
    </source>
</evidence>
<protein>
    <submittedName>
        <fullName evidence="1">Uncharacterized protein</fullName>
    </submittedName>
</protein>
<dbReference type="EMBL" id="VXIS01000126">
    <property type="protein sequence ID" value="KAA8902851.1"/>
    <property type="molecule type" value="Genomic_DNA"/>
</dbReference>
<keyword evidence="2" id="KW-1185">Reference proteome</keyword>
<reference evidence="1 2" key="1">
    <citation type="submission" date="2019-09" db="EMBL/GenBank/DDBJ databases">
        <title>Draft genome of the ectomycorrhizal ascomycete Sphaerosporella brunnea.</title>
        <authorList>
            <consortium name="DOE Joint Genome Institute"/>
            <person name="Benucci G.M."/>
            <person name="Marozzi G."/>
            <person name="Antonielli L."/>
            <person name="Sanchez S."/>
            <person name="Marco P."/>
            <person name="Wang X."/>
            <person name="Falini L.B."/>
            <person name="Barry K."/>
            <person name="Haridas S."/>
            <person name="Lipzen A."/>
            <person name="Labutti K."/>
            <person name="Grigoriev I.V."/>
            <person name="Murat C."/>
            <person name="Martin F."/>
            <person name="Albertini E."/>
            <person name="Donnini D."/>
            <person name="Bonito G."/>
        </authorList>
    </citation>
    <scope>NUCLEOTIDE SEQUENCE [LARGE SCALE GENOMIC DNA]</scope>
    <source>
        <strain evidence="1 2">Sb_GMNB300</strain>
    </source>
</reference>
<evidence type="ECO:0000313" key="1">
    <source>
        <dbReference type="EMBL" id="KAA8902851.1"/>
    </source>
</evidence>
<accession>A0A5J5ETN9</accession>
<dbReference type="AlphaFoldDB" id="A0A5J5ETN9"/>
<gene>
    <name evidence="1" type="ORF">FN846DRAFT_891374</name>
</gene>